<name>A0A1H0WAC3_9ACTN</name>
<dbReference type="STRING" id="405564.SAMN04487905_111114"/>
<keyword evidence="3" id="KW-1185">Reference proteome</keyword>
<feature type="transmembrane region" description="Helical" evidence="1">
    <location>
        <begin position="94"/>
        <end position="118"/>
    </location>
</feature>
<evidence type="ECO:0000313" key="3">
    <source>
        <dbReference type="Proteomes" id="UP000199497"/>
    </source>
</evidence>
<reference evidence="3" key="1">
    <citation type="submission" date="2016-10" db="EMBL/GenBank/DDBJ databases">
        <authorList>
            <person name="Varghese N."/>
            <person name="Submissions S."/>
        </authorList>
    </citation>
    <scope>NUCLEOTIDE SEQUENCE [LARGE SCALE GENOMIC DNA]</scope>
    <source>
        <strain evidence="3">DSM 46732</strain>
    </source>
</reference>
<dbReference type="AlphaFoldDB" id="A0A1H0WAC3"/>
<protein>
    <recommendedName>
        <fullName evidence="4">DUF3592 domain-containing protein</fullName>
    </recommendedName>
</protein>
<proteinExistence type="predicted"/>
<keyword evidence="1" id="KW-0812">Transmembrane</keyword>
<accession>A0A1H0WAC3</accession>
<evidence type="ECO:0000313" key="2">
    <source>
        <dbReference type="EMBL" id="SDP87578.1"/>
    </source>
</evidence>
<sequence>MLAVGGFLTALGLALLLACHLNDRSIERNMGTASAEVVEKSYLRAVVRFNTDSGRVYVPPGGVLYPMELQEGQLVSVEFDKTDPDLVRVAGRDVSVALLPVGSALAVVWALVLPGYWLSRRNRPNRGTPSARSNGA</sequence>
<gene>
    <name evidence="2" type="ORF">SAMN04487905_111114</name>
</gene>
<organism evidence="2 3">
    <name type="scientific">Actinopolyspora xinjiangensis</name>
    <dbReference type="NCBI Taxonomy" id="405564"/>
    <lineage>
        <taxon>Bacteria</taxon>
        <taxon>Bacillati</taxon>
        <taxon>Actinomycetota</taxon>
        <taxon>Actinomycetes</taxon>
        <taxon>Actinopolysporales</taxon>
        <taxon>Actinopolysporaceae</taxon>
        <taxon>Actinopolyspora</taxon>
    </lineage>
</organism>
<dbReference type="Proteomes" id="UP000199497">
    <property type="component" value="Unassembled WGS sequence"/>
</dbReference>
<dbReference type="OrthoDB" id="4426042at2"/>
<keyword evidence="1" id="KW-0472">Membrane</keyword>
<evidence type="ECO:0008006" key="4">
    <source>
        <dbReference type="Google" id="ProtNLM"/>
    </source>
</evidence>
<dbReference type="EMBL" id="FNJR01000011">
    <property type="protein sequence ID" value="SDP87578.1"/>
    <property type="molecule type" value="Genomic_DNA"/>
</dbReference>
<keyword evidence="1" id="KW-1133">Transmembrane helix</keyword>
<evidence type="ECO:0000256" key="1">
    <source>
        <dbReference type="SAM" id="Phobius"/>
    </source>
</evidence>